<evidence type="ECO:0000313" key="3">
    <source>
        <dbReference type="Proteomes" id="UP000324222"/>
    </source>
</evidence>
<comment type="caution">
    <text evidence="2">The sequence shown here is derived from an EMBL/GenBank/DDBJ whole genome shotgun (WGS) entry which is preliminary data.</text>
</comment>
<evidence type="ECO:0000256" key="1">
    <source>
        <dbReference type="SAM" id="MobiDB-lite"/>
    </source>
</evidence>
<gene>
    <name evidence="2" type="ORF">E2C01_051595</name>
</gene>
<protein>
    <submittedName>
        <fullName evidence="2">Uncharacterized protein</fullName>
    </submittedName>
</protein>
<evidence type="ECO:0000313" key="2">
    <source>
        <dbReference type="EMBL" id="MPC57610.1"/>
    </source>
</evidence>
<feature type="region of interest" description="Disordered" evidence="1">
    <location>
        <begin position="1"/>
        <end position="23"/>
    </location>
</feature>
<accession>A0A5B7GBF3</accession>
<reference evidence="2 3" key="1">
    <citation type="submission" date="2019-05" db="EMBL/GenBank/DDBJ databases">
        <title>Another draft genome of Portunus trituberculatus and its Hox gene families provides insights of decapod evolution.</title>
        <authorList>
            <person name="Jeong J.-H."/>
            <person name="Song I."/>
            <person name="Kim S."/>
            <person name="Choi T."/>
            <person name="Kim D."/>
            <person name="Ryu S."/>
            <person name="Kim W."/>
        </authorList>
    </citation>
    <scope>NUCLEOTIDE SEQUENCE [LARGE SCALE GENOMIC DNA]</scope>
    <source>
        <tissue evidence="2">Muscle</tissue>
    </source>
</reference>
<sequence length="74" mass="8353">MTAGYSGGMRCIPHRRPSQQHSPFLSQHYPLPWLLSPLPRLVSFRQGCSTPGASLRRSEWPSQPFVGPPRILKN</sequence>
<organism evidence="2 3">
    <name type="scientific">Portunus trituberculatus</name>
    <name type="common">Swimming crab</name>
    <name type="synonym">Neptunus trituberculatus</name>
    <dbReference type="NCBI Taxonomy" id="210409"/>
    <lineage>
        <taxon>Eukaryota</taxon>
        <taxon>Metazoa</taxon>
        <taxon>Ecdysozoa</taxon>
        <taxon>Arthropoda</taxon>
        <taxon>Crustacea</taxon>
        <taxon>Multicrustacea</taxon>
        <taxon>Malacostraca</taxon>
        <taxon>Eumalacostraca</taxon>
        <taxon>Eucarida</taxon>
        <taxon>Decapoda</taxon>
        <taxon>Pleocyemata</taxon>
        <taxon>Brachyura</taxon>
        <taxon>Eubrachyura</taxon>
        <taxon>Portunoidea</taxon>
        <taxon>Portunidae</taxon>
        <taxon>Portuninae</taxon>
        <taxon>Portunus</taxon>
    </lineage>
</organism>
<dbReference type="Proteomes" id="UP000324222">
    <property type="component" value="Unassembled WGS sequence"/>
</dbReference>
<dbReference type="AlphaFoldDB" id="A0A5B7GBF3"/>
<keyword evidence="3" id="KW-1185">Reference proteome</keyword>
<name>A0A5B7GBF3_PORTR</name>
<proteinExistence type="predicted"/>
<dbReference type="EMBL" id="VSRR010014927">
    <property type="protein sequence ID" value="MPC57610.1"/>
    <property type="molecule type" value="Genomic_DNA"/>
</dbReference>